<dbReference type="SUPFAM" id="SSF56935">
    <property type="entry name" value="Porins"/>
    <property type="match status" value="1"/>
</dbReference>
<dbReference type="Proteomes" id="UP000199046">
    <property type="component" value="Unassembled WGS sequence"/>
</dbReference>
<dbReference type="RefSeq" id="WP_090131671.1">
    <property type="nucleotide sequence ID" value="NZ_FOLY01000002.1"/>
</dbReference>
<dbReference type="InterPro" id="IPR050298">
    <property type="entry name" value="Gram-neg_bact_OMP"/>
</dbReference>
<accession>A0A1I1IDI7</accession>
<evidence type="ECO:0000256" key="1">
    <source>
        <dbReference type="ARBA" id="ARBA00022729"/>
    </source>
</evidence>
<dbReference type="OrthoDB" id="6674170at2"/>
<gene>
    <name evidence="3" type="ORF">SAMN05421848_1171</name>
</gene>
<keyword evidence="1 2" id="KW-0732">Signal</keyword>
<dbReference type="PANTHER" id="PTHR34501:SF2">
    <property type="entry name" value="OUTER MEMBRANE PORIN F-RELATED"/>
    <property type="match status" value="1"/>
</dbReference>
<dbReference type="EMBL" id="FOLY01000002">
    <property type="protein sequence ID" value="SFC34367.1"/>
    <property type="molecule type" value="Genomic_DNA"/>
</dbReference>
<evidence type="ECO:0000256" key="2">
    <source>
        <dbReference type="SAM" id="SignalP"/>
    </source>
</evidence>
<evidence type="ECO:0000313" key="3">
    <source>
        <dbReference type="EMBL" id="SFC34367.1"/>
    </source>
</evidence>
<evidence type="ECO:0000313" key="4">
    <source>
        <dbReference type="Proteomes" id="UP000199046"/>
    </source>
</evidence>
<reference evidence="4" key="1">
    <citation type="submission" date="2016-10" db="EMBL/GenBank/DDBJ databases">
        <authorList>
            <person name="Varghese N."/>
            <person name="Submissions S."/>
        </authorList>
    </citation>
    <scope>NUCLEOTIDE SEQUENCE [LARGE SCALE GENOMIC DNA]</scope>
    <source>
        <strain evidence="4">DSM 23439</strain>
    </source>
</reference>
<dbReference type="AlphaFoldDB" id="A0A1I1IDI7"/>
<organism evidence="3 4">
    <name type="scientific">Kushneria avicenniae</name>
    <dbReference type="NCBI Taxonomy" id="402385"/>
    <lineage>
        <taxon>Bacteria</taxon>
        <taxon>Pseudomonadati</taxon>
        <taxon>Pseudomonadota</taxon>
        <taxon>Gammaproteobacteria</taxon>
        <taxon>Oceanospirillales</taxon>
        <taxon>Halomonadaceae</taxon>
        <taxon>Kushneria</taxon>
    </lineage>
</organism>
<sequence>MVIGKGQRALWVMTGSLALAQAGTARAEVNLVSPDETPRGPLDRVEVQIGGSIRAQYFNEMGGSDDGSYRHRGYDGGTRFRLHVNYHVNDDLKLLSYAELGVDTARVMGWKDHYDRNSDDSATNRRQVYFGFDSARYGRLTVGKQNSIYYDTVGVRTDLWDHDMLAQAPGVGVSGDHDGSYRARRSLKYLYPMGDLTFYLGWLFPDEALHLADNIDYQRHHGGSVGMDWAFAPDWLLSAAYSNVKADTRDGSDRNTWHQQITGSALTWTPGPWYASVGGGYYSDFVPGDELRPDRYFAGDAYGVEYVVRYTIPVDADWLVNLQPYVAGDRLSQQGRNDYQSNHQVVGLVTQFPWKLRLDLEHTFANTSDHEADVTLARLRYDF</sequence>
<proteinExistence type="predicted"/>
<evidence type="ECO:0008006" key="5">
    <source>
        <dbReference type="Google" id="ProtNLM"/>
    </source>
</evidence>
<feature type="chain" id="PRO_5011784270" description="Porin" evidence="2">
    <location>
        <begin position="28"/>
        <end position="383"/>
    </location>
</feature>
<name>A0A1I1IDI7_9GAMM</name>
<dbReference type="PANTHER" id="PTHR34501">
    <property type="entry name" value="PROTEIN YDDL-RELATED"/>
    <property type="match status" value="1"/>
</dbReference>
<dbReference type="STRING" id="402385.SAMN05421848_1171"/>
<protein>
    <recommendedName>
        <fullName evidence="5">Porin</fullName>
    </recommendedName>
</protein>
<keyword evidence="4" id="KW-1185">Reference proteome</keyword>
<dbReference type="InterPro" id="IPR023614">
    <property type="entry name" value="Porin_dom_sf"/>
</dbReference>
<feature type="signal peptide" evidence="2">
    <location>
        <begin position="1"/>
        <end position="27"/>
    </location>
</feature>
<dbReference type="Gene3D" id="2.40.160.10">
    <property type="entry name" value="Porin"/>
    <property type="match status" value="1"/>
</dbReference>